<dbReference type="Proteomes" id="UP000029121">
    <property type="component" value="Unassembled WGS sequence"/>
</dbReference>
<dbReference type="SUPFAM" id="SSF81383">
    <property type="entry name" value="F-box domain"/>
    <property type="match status" value="1"/>
</dbReference>
<dbReference type="NCBIfam" id="TIGR01640">
    <property type="entry name" value="F_box_assoc_1"/>
    <property type="match status" value="1"/>
</dbReference>
<gene>
    <name evidence="2" type="ORF">CARUB_v10016060mg</name>
</gene>
<dbReference type="InterPro" id="IPR036047">
    <property type="entry name" value="F-box-like_dom_sf"/>
</dbReference>
<name>R0I438_9BRAS</name>
<dbReference type="Pfam" id="PF07734">
    <property type="entry name" value="FBA_1"/>
    <property type="match status" value="1"/>
</dbReference>
<dbReference type="InterPro" id="IPR006527">
    <property type="entry name" value="F-box-assoc_dom_typ1"/>
</dbReference>
<organism evidence="2 3">
    <name type="scientific">Capsella rubella</name>
    <dbReference type="NCBI Taxonomy" id="81985"/>
    <lineage>
        <taxon>Eukaryota</taxon>
        <taxon>Viridiplantae</taxon>
        <taxon>Streptophyta</taxon>
        <taxon>Embryophyta</taxon>
        <taxon>Tracheophyta</taxon>
        <taxon>Spermatophyta</taxon>
        <taxon>Magnoliopsida</taxon>
        <taxon>eudicotyledons</taxon>
        <taxon>Gunneridae</taxon>
        <taxon>Pentapetalae</taxon>
        <taxon>rosids</taxon>
        <taxon>malvids</taxon>
        <taxon>Brassicales</taxon>
        <taxon>Brassicaceae</taxon>
        <taxon>Camelineae</taxon>
        <taxon>Capsella</taxon>
    </lineage>
</organism>
<dbReference type="AlphaFoldDB" id="R0I438"/>
<dbReference type="EMBL" id="KB870807">
    <property type="protein sequence ID" value="EOA32755.1"/>
    <property type="molecule type" value="Genomic_DNA"/>
</dbReference>
<dbReference type="PROSITE" id="PS50181">
    <property type="entry name" value="FBOX"/>
    <property type="match status" value="1"/>
</dbReference>
<evidence type="ECO:0000313" key="3">
    <source>
        <dbReference type="Proteomes" id="UP000029121"/>
    </source>
</evidence>
<accession>R0I438</accession>
<dbReference type="Pfam" id="PF00646">
    <property type="entry name" value="F-box"/>
    <property type="match status" value="1"/>
</dbReference>
<dbReference type="Gene3D" id="1.20.1280.50">
    <property type="match status" value="1"/>
</dbReference>
<proteinExistence type="predicted"/>
<dbReference type="InterPro" id="IPR017451">
    <property type="entry name" value="F-box-assoc_interact_dom"/>
</dbReference>
<dbReference type="PANTHER" id="PTHR31672:SF13">
    <property type="entry name" value="F-BOX PROTEIN CPR30-LIKE"/>
    <property type="match status" value="1"/>
</dbReference>
<feature type="domain" description="F-box" evidence="1">
    <location>
        <begin position="1"/>
        <end position="40"/>
    </location>
</feature>
<dbReference type="PANTHER" id="PTHR31672">
    <property type="entry name" value="BNACNNG10540D PROTEIN"/>
    <property type="match status" value="1"/>
</dbReference>
<evidence type="ECO:0000313" key="2">
    <source>
        <dbReference type="EMBL" id="EOA32755.1"/>
    </source>
</evidence>
<dbReference type="InterPro" id="IPR050796">
    <property type="entry name" value="SCF_F-box_component"/>
</dbReference>
<sequence length="394" mass="45507">MTTISDLPNDLVGEILSRVPITCLGAVRSTCKRWKALSEERILCKTEAKHQFLGFMMKKYKLCSLRFDLHGTFNEEEFVDPSVKEIDNKLLNQINISKVYQCDGLLLCVTKEDNARLVVWNPYLCQTRWIQPRRAYHGQDCYAIGYDNNRKHKILRFLDCYDHSVKHTFAEYEIYDFSSSSWRVLDITPTCEIQVYQRGTCLKGNTYFFGQEKIVYQEDGEYPEPPENLICFDFTKESFGEFLPLPFLLYMFYDVGAFSCIGNEKLAALSHPEDISKVEIWVTSMIEPNAVSWNPFLVVDMSLRYGFYFRFSYGGGSFFIDEEKKVAVVIDYDASEMTRYEDEAYIIGENGYVKKVRLGEAAPHVQGALDLSEFAYCCPHVCCSSYVPTLAHIN</sequence>
<protein>
    <recommendedName>
        <fullName evidence="1">F-box domain-containing protein</fullName>
    </recommendedName>
</protein>
<dbReference type="CDD" id="cd22157">
    <property type="entry name" value="F-box_AtFBW1-like"/>
    <property type="match status" value="1"/>
</dbReference>
<reference evidence="3" key="1">
    <citation type="journal article" date="2013" name="Nat. Genet.">
        <title>The Capsella rubella genome and the genomic consequences of rapid mating system evolution.</title>
        <authorList>
            <person name="Slotte T."/>
            <person name="Hazzouri K.M."/>
            <person name="Agren J.A."/>
            <person name="Koenig D."/>
            <person name="Maumus F."/>
            <person name="Guo Y.L."/>
            <person name="Steige K."/>
            <person name="Platts A.E."/>
            <person name="Escobar J.S."/>
            <person name="Newman L.K."/>
            <person name="Wang W."/>
            <person name="Mandakova T."/>
            <person name="Vello E."/>
            <person name="Smith L.M."/>
            <person name="Henz S.R."/>
            <person name="Steffen J."/>
            <person name="Takuno S."/>
            <person name="Brandvain Y."/>
            <person name="Coop G."/>
            <person name="Andolfatto P."/>
            <person name="Hu T.T."/>
            <person name="Blanchette M."/>
            <person name="Clark R.M."/>
            <person name="Quesneville H."/>
            <person name="Nordborg M."/>
            <person name="Gaut B.S."/>
            <person name="Lysak M.A."/>
            <person name="Jenkins J."/>
            <person name="Grimwood J."/>
            <person name="Chapman J."/>
            <person name="Prochnik S."/>
            <person name="Shu S."/>
            <person name="Rokhsar D."/>
            <person name="Schmutz J."/>
            <person name="Weigel D."/>
            <person name="Wright S.I."/>
        </authorList>
    </citation>
    <scope>NUCLEOTIDE SEQUENCE [LARGE SCALE GENOMIC DNA]</scope>
    <source>
        <strain evidence="3">cv. Monte Gargano</strain>
    </source>
</reference>
<dbReference type="InterPro" id="IPR001810">
    <property type="entry name" value="F-box_dom"/>
</dbReference>
<dbReference type="SMART" id="SM00256">
    <property type="entry name" value="FBOX"/>
    <property type="match status" value="1"/>
</dbReference>
<evidence type="ECO:0000259" key="1">
    <source>
        <dbReference type="PROSITE" id="PS50181"/>
    </source>
</evidence>
<keyword evidence="3" id="KW-1185">Reference proteome</keyword>